<dbReference type="RefSeq" id="WP_018678194.1">
    <property type="nucleotide sequence ID" value="NZ_AYEV01000029.1"/>
</dbReference>
<evidence type="ECO:0008006" key="3">
    <source>
        <dbReference type="Google" id="ProtNLM"/>
    </source>
</evidence>
<dbReference type="eggNOG" id="ENOG5031RDH">
    <property type="taxonomic scope" value="Bacteria"/>
</dbReference>
<sequence length="172" mass="19258">MKEIILKFFYILGLLTVCTPVFAEELYKCVTSQGTTYQSRPCSAKATQRTACTGSVADGFTGNCRSIEQQREQARVSEKNAYTQDLVSNKTMVVAQKSEYQRAMIAFAECKQRLVALQRMARYADRPTQLVENNSQFYAARICAEDGSIYLSCNAATNMLLTQTTPSCPLKR</sequence>
<proteinExistence type="predicted"/>
<dbReference type="EMBL" id="AYEV01000029">
    <property type="protein sequence ID" value="ESK54501.1"/>
    <property type="molecule type" value="Genomic_DNA"/>
</dbReference>
<dbReference type="AlphaFoldDB" id="V2V0U5"/>
<dbReference type="PATRIC" id="fig|1120928.5.peg.2652"/>
<gene>
    <name evidence="1" type="ORF">F990_02625</name>
</gene>
<comment type="caution">
    <text evidence="1">The sequence shown here is derived from an EMBL/GenBank/DDBJ whole genome shotgun (WGS) entry which is preliminary data.</text>
</comment>
<dbReference type="Proteomes" id="UP000017404">
    <property type="component" value="Unassembled WGS sequence"/>
</dbReference>
<reference evidence="1 2" key="1">
    <citation type="submission" date="2013-10" db="EMBL/GenBank/DDBJ databases">
        <title>The Genome Sequence of Acinetobacter tjernbergiae CIP107465.</title>
        <authorList>
            <consortium name="The Broad Institute Genomics Platform"/>
            <consortium name="The Broad Institute Genome Sequencing Center for Infectious Disease"/>
            <person name="Cerqueira G."/>
            <person name="Feldgarden M."/>
            <person name="Courvalin P."/>
            <person name="Grillot-Courvalin C."/>
            <person name="Clermont D."/>
            <person name="Rocha E."/>
            <person name="Yoon E.-J."/>
            <person name="Nemec A."/>
            <person name="Young S.K."/>
            <person name="Zeng Q."/>
            <person name="Gargeya S."/>
            <person name="Fitzgerald M."/>
            <person name="Abouelleil A."/>
            <person name="Alvarado L."/>
            <person name="Berlin A.M."/>
            <person name="Chapman S.B."/>
            <person name="Gainer-Dewar J."/>
            <person name="Goldberg J."/>
            <person name="Gnerre S."/>
            <person name="Griggs A."/>
            <person name="Gujja S."/>
            <person name="Hansen M."/>
            <person name="Howarth C."/>
            <person name="Imamovic A."/>
            <person name="Ireland A."/>
            <person name="Larimer J."/>
            <person name="McCowan C."/>
            <person name="Murphy C."/>
            <person name="Pearson M."/>
            <person name="Poon T.W."/>
            <person name="Priest M."/>
            <person name="Roberts A."/>
            <person name="Saif S."/>
            <person name="Shea T."/>
            <person name="Sykes S."/>
            <person name="Wortman J."/>
            <person name="Nusbaum C."/>
            <person name="Birren B."/>
        </authorList>
    </citation>
    <scope>NUCLEOTIDE SEQUENCE [LARGE SCALE GENOMIC DNA]</scope>
    <source>
        <strain evidence="1 2">CIP 107465</strain>
    </source>
</reference>
<keyword evidence="2" id="KW-1185">Reference proteome</keyword>
<organism evidence="1 2">
    <name type="scientific">Acinetobacter tjernbergiae DSM 14971 = CIP 107465</name>
    <dbReference type="NCBI Taxonomy" id="1120928"/>
    <lineage>
        <taxon>Bacteria</taxon>
        <taxon>Pseudomonadati</taxon>
        <taxon>Pseudomonadota</taxon>
        <taxon>Gammaproteobacteria</taxon>
        <taxon>Moraxellales</taxon>
        <taxon>Moraxellaceae</taxon>
        <taxon>Acinetobacter</taxon>
    </lineage>
</organism>
<accession>V2V0U5</accession>
<evidence type="ECO:0000313" key="2">
    <source>
        <dbReference type="Proteomes" id="UP000017404"/>
    </source>
</evidence>
<dbReference type="STRING" id="202955.GCA_000759995_01942"/>
<name>V2V0U5_9GAMM</name>
<protein>
    <recommendedName>
        <fullName evidence="3">DUF4124 domain-containing protein</fullName>
    </recommendedName>
</protein>
<evidence type="ECO:0000313" key="1">
    <source>
        <dbReference type="EMBL" id="ESK54501.1"/>
    </source>
</evidence>
<dbReference type="OrthoDB" id="6691690at2"/>